<dbReference type="STRING" id="1114924.SAMN05216258_102492"/>
<reference evidence="6 7" key="1">
    <citation type="submission" date="2016-10" db="EMBL/GenBank/DDBJ databases">
        <authorList>
            <person name="de Groot N.N."/>
        </authorList>
    </citation>
    <scope>NUCLEOTIDE SEQUENCE [LARGE SCALE GENOMIC DNA]</scope>
    <source>
        <strain evidence="6 7">CGMCC 1.11030</strain>
    </source>
</reference>
<dbReference type="GO" id="GO:0043041">
    <property type="term" value="P:amino acid activation for nonribosomal peptide biosynthetic process"/>
    <property type="evidence" value="ECO:0007669"/>
    <property type="project" value="TreeGrafter"/>
</dbReference>
<dbReference type="Pfam" id="PF00501">
    <property type="entry name" value="AMP-binding"/>
    <property type="match status" value="1"/>
</dbReference>
<dbReference type="Proteomes" id="UP000199377">
    <property type="component" value="Unassembled WGS sequence"/>
</dbReference>
<dbReference type="Pfam" id="PF13193">
    <property type="entry name" value="AMP-binding_C"/>
    <property type="match status" value="1"/>
</dbReference>
<dbReference type="InterPro" id="IPR001242">
    <property type="entry name" value="Condensation_dom"/>
</dbReference>
<dbReference type="InterPro" id="IPR042099">
    <property type="entry name" value="ANL_N_sf"/>
</dbReference>
<dbReference type="InterPro" id="IPR009081">
    <property type="entry name" value="PP-bd_ACP"/>
</dbReference>
<dbReference type="GO" id="GO:0003824">
    <property type="term" value="F:catalytic activity"/>
    <property type="evidence" value="ECO:0007669"/>
    <property type="project" value="InterPro"/>
</dbReference>
<dbReference type="GO" id="GO:0044550">
    <property type="term" value="P:secondary metabolite biosynthetic process"/>
    <property type="evidence" value="ECO:0007669"/>
    <property type="project" value="TreeGrafter"/>
</dbReference>
<dbReference type="InterPro" id="IPR000873">
    <property type="entry name" value="AMP-dep_synth/lig_dom"/>
</dbReference>
<evidence type="ECO:0000256" key="3">
    <source>
        <dbReference type="ARBA" id="ARBA00022553"/>
    </source>
</evidence>
<dbReference type="InterPro" id="IPR023213">
    <property type="entry name" value="CAT-like_dom_sf"/>
</dbReference>
<name>A0A1I3DBE8_9RHOB</name>
<dbReference type="InterPro" id="IPR010071">
    <property type="entry name" value="AA_adenyl_dom"/>
</dbReference>
<dbReference type="GO" id="GO:0005829">
    <property type="term" value="C:cytosol"/>
    <property type="evidence" value="ECO:0007669"/>
    <property type="project" value="TreeGrafter"/>
</dbReference>
<dbReference type="Gene3D" id="1.10.1200.10">
    <property type="entry name" value="ACP-like"/>
    <property type="match status" value="2"/>
</dbReference>
<evidence type="ECO:0000256" key="2">
    <source>
        <dbReference type="ARBA" id="ARBA00022450"/>
    </source>
</evidence>
<sequence>MDPILDVYEMTPMQAGMLFQSLLDPQTGAYVQQYWGRLSGPLDEAAFRDAWAAVIARHDLLRAACHWEDLDRPAFAIHAEAEPEWTSIDQLDMPLEDWLAQDRARGFDLSAAPLMRFALIRTGEAERTFVWTFHHLLLDGWSGALLVREMLAILAGEDPGPAPTPFRAFADWRAAQDPNAARETWTEALAGAELPTPLGLDRSGGAPGLAEHRFRLGRETTAALARTARAQRLTLATLMQGAWALLLSRQAGQGDVTFGCVLGGRPPELPGAERMVGLFLETLPLRVQVEDERPLADWLRALQETQRAQEVAPRAAPGEIQGWLGLGATPLFESLLIVETYPESIEAVARRDGAEIRLSDTGLHERTGLPLTLKVLPGEDLEIVLCAETSRIPAAVLPALEARLRRTLEAFAEAPSRPLGEIDVIPPAEHARLAALGRGPTPPAPPLAPEAIAASARARGAAPAVETAEGEVLSHEALDSRAAVLAGGLRARGVGPGDVVAVCMDRTPDLVATLLAVWRCGAAYLPLDPVYPAERIAWALEDAGARLVVVDATGEAALGPATAARAARIETLDGPAAPPVPVGPGDLAYILFTSGSTGRPKGVPIPHGALANFLASMQVAPGLAASDRLLALTTVAFDIAALEIFGPLCAGGTAVLAPAGAGMDGRLVARLIEERAITAVQATPAGWRVLRDSGWRGCAGLRIFSGGEALDAGLARDLLGLGAELWNLYGPTETTIWSAALRLTPAFLAGPRAPIGGPLAHTTLSVRDNAGRPVPEGATGELWIGGAGLSPGYLGRPELTAERFVTIDGARLYRTGDRARTTPEGTIELSGRLDDQVKLRGFRIELGEIEAALEARPEILQAVAMVQGEGAAARLVAWIRTEGPAPAPRTLRAALAERLPAYMIPAAFVTVERFPLTPNGKVDRKALPAPGTQPKAPGATEPRSPRDEIVAGIWAEALEVAHVAPEDDFFALGGHSLPALRVIGEVRARLGLEVSLRDLFEAPGLARFCARLDALDGAQALPPIRSGAAPVLSAAQHRLWLLAQLDPGRADYHLPLAARLSGPLDPEAVRNALAALAARHEVLRARFPARRGEATVEILPTAEPVFAFDDLSPLPTPEREAALDRLRAADATAPFDLQAAPPWRTRLVRMGAQDHVLLLCLHHILADEASFAVILADLRAALSGPQSGPQSGPLPDLPLRYADFAAWQRGLELEGQRDFWRRRLDGAPAETPLPADLPRPARRSGEAGRVDLRLDPPTAQALEARARAAGATPFMLLLTAWAVLLHRHGGARDLLIATPVSHRRQPELQGLVGLFVNTLAIRAEPSPDEPFDATLERIRDAVLAAHAHQDLPFEEVIDLLSPPRRDDLAALVQTLFSMRALPAEGELAPGLSWRALPSARPRARFDLSLEFARTGQGLEGWIDYAADLFSPEIAERLARRLETLLRALAEGAAAPLRDLPMLTAEDLAFPPPPPAAEGTPTAWLAEAPGLPDLLARVHAGAAALRAAGLRRGEVVATPAHGDAAAAALLAVLGAGGAPAPIPDAGPARRRLATQAGARLCLGLPGGEGLAEAPAATGPHAPLETGGGLVLPDAEGAPVLHDVALLAHLACCLGPIAPGARIASGAGLDAPAGLAALAAALRGGGLPETDGPPDAVRIAEGAAPRLIRFAGLQDAAEARGPAELPGALLAEGGALRPAPGVRVRLLDADGGLAPPGTVGELALSGAALARGRLGDPAGTAARFLPDPHAPPGAPVAETCLLRTGLHARLDLAGRLRPAEPPAEPQRLGGPPFDPQAIEAAFAAQPGVAAATLALPAGRGAPERLELFLEPDPAATRPAEAALLDAARALLPPGRLPDRLRWIETTPRRPDGAPDRAALAARLRDPDAAPQGARERLLAAIWAEVLEIPTPGRHDDFFELGGDSVRALQVAARAAEAGLALDPREAFRARSLAALAALATEAAPSATASAPPARIEALSADEFDPGALADLVSFEQD</sequence>
<dbReference type="FunFam" id="1.10.1200.10:FF:000016">
    <property type="entry name" value="Non-ribosomal peptide synthase"/>
    <property type="match status" value="1"/>
</dbReference>
<dbReference type="Gene3D" id="3.40.50.12780">
    <property type="entry name" value="N-terminal domain of ligase-like"/>
    <property type="match status" value="1"/>
</dbReference>
<accession>A0A1I3DBE8</accession>
<dbReference type="RefSeq" id="WP_092858590.1">
    <property type="nucleotide sequence ID" value="NZ_FOQH01000002.1"/>
</dbReference>
<dbReference type="EMBL" id="FOQH01000002">
    <property type="protein sequence ID" value="SFH84047.1"/>
    <property type="molecule type" value="Genomic_DNA"/>
</dbReference>
<dbReference type="InterPro" id="IPR006162">
    <property type="entry name" value="Ppantetheine_attach_site"/>
</dbReference>
<dbReference type="InterPro" id="IPR025110">
    <property type="entry name" value="AMP-bd_C"/>
</dbReference>
<dbReference type="SUPFAM" id="SSF47336">
    <property type="entry name" value="ACP-like"/>
    <property type="match status" value="2"/>
</dbReference>
<dbReference type="NCBIfam" id="TIGR01733">
    <property type="entry name" value="AA-adenyl-dom"/>
    <property type="match status" value="1"/>
</dbReference>
<dbReference type="InterPro" id="IPR045851">
    <property type="entry name" value="AMP-bd_C_sf"/>
</dbReference>
<dbReference type="SMART" id="SM00823">
    <property type="entry name" value="PKS_PP"/>
    <property type="match status" value="2"/>
</dbReference>
<organism evidence="6 7">
    <name type="scientific">Albimonas pacifica</name>
    <dbReference type="NCBI Taxonomy" id="1114924"/>
    <lineage>
        <taxon>Bacteria</taxon>
        <taxon>Pseudomonadati</taxon>
        <taxon>Pseudomonadota</taxon>
        <taxon>Alphaproteobacteria</taxon>
        <taxon>Rhodobacterales</taxon>
        <taxon>Paracoccaceae</taxon>
        <taxon>Albimonas</taxon>
    </lineage>
</organism>
<dbReference type="Gene3D" id="3.30.559.10">
    <property type="entry name" value="Chloramphenicol acetyltransferase-like domain"/>
    <property type="match status" value="2"/>
</dbReference>
<dbReference type="SUPFAM" id="SSF56801">
    <property type="entry name" value="Acetyl-CoA synthetase-like"/>
    <property type="match status" value="2"/>
</dbReference>
<dbReference type="PROSITE" id="PS50075">
    <property type="entry name" value="CARRIER"/>
    <property type="match status" value="2"/>
</dbReference>
<dbReference type="FunFam" id="3.30.300.30:FF:000010">
    <property type="entry name" value="Enterobactin synthetase component F"/>
    <property type="match status" value="1"/>
</dbReference>
<gene>
    <name evidence="6" type="ORF">SAMN05216258_102492</name>
</gene>
<comment type="cofactor">
    <cofactor evidence="1">
        <name>pantetheine 4'-phosphate</name>
        <dbReference type="ChEBI" id="CHEBI:47942"/>
    </cofactor>
</comment>
<dbReference type="Pfam" id="PF00550">
    <property type="entry name" value="PP-binding"/>
    <property type="match status" value="2"/>
</dbReference>
<dbReference type="InterPro" id="IPR036736">
    <property type="entry name" value="ACP-like_sf"/>
</dbReference>
<dbReference type="GO" id="GO:0072330">
    <property type="term" value="P:monocarboxylic acid biosynthetic process"/>
    <property type="evidence" value="ECO:0007669"/>
    <property type="project" value="UniProtKB-ARBA"/>
</dbReference>
<dbReference type="Gene3D" id="2.30.38.10">
    <property type="entry name" value="Luciferase, Domain 3"/>
    <property type="match status" value="1"/>
</dbReference>
<dbReference type="CDD" id="cd19531">
    <property type="entry name" value="LCL_NRPS-like"/>
    <property type="match status" value="1"/>
</dbReference>
<keyword evidence="3" id="KW-0597">Phosphoprotein</keyword>
<evidence type="ECO:0000256" key="1">
    <source>
        <dbReference type="ARBA" id="ARBA00001957"/>
    </source>
</evidence>
<evidence type="ECO:0000259" key="5">
    <source>
        <dbReference type="PROSITE" id="PS50075"/>
    </source>
</evidence>
<dbReference type="InterPro" id="IPR020806">
    <property type="entry name" value="PKS_PP-bd"/>
</dbReference>
<keyword evidence="2" id="KW-0596">Phosphopantetheine</keyword>
<feature type="domain" description="Carrier" evidence="5">
    <location>
        <begin position="941"/>
        <end position="1016"/>
    </location>
</feature>
<evidence type="ECO:0000256" key="4">
    <source>
        <dbReference type="SAM" id="MobiDB-lite"/>
    </source>
</evidence>
<dbReference type="PANTHER" id="PTHR45527">
    <property type="entry name" value="NONRIBOSOMAL PEPTIDE SYNTHETASE"/>
    <property type="match status" value="1"/>
</dbReference>
<dbReference type="Gene3D" id="3.30.300.30">
    <property type="match status" value="2"/>
</dbReference>
<dbReference type="PROSITE" id="PS00455">
    <property type="entry name" value="AMP_BINDING"/>
    <property type="match status" value="1"/>
</dbReference>
<feature type="domain" description="Carrier" evidence="5">
    <location>
        <begin position="1887"/>
        <end position="1961"/>
    </location>
</feature>
<dbReference type="SUPFAM" id="SSF52777">
    <property type="entry name" value="CoA-dependent acyltransferases"/>
    <property type="match status" value="4"/>
</dbReference>
<proteinExistence type="predicted"/>
<dbReference type="Gene3D" id="3.30.559.30">
    <property type="entry name" value="Nonribosomal peptide synthetase, condensation domain"/>
    <property type="match status" value="2"/>
</dbReference>
<dbReference type="FunFam" id="3.40.50.980:FF:000001">
    <property type="entry name" value="Non-ribosomal peptide synthetase"/>
    <property type="match status" value="1"/>
</dbReference>
<dbReference type="PANTHER" id="PTHR45527:SF1">
    <property type="entry name" value="FATTY ACID SYNTHASE"/>
    <property type="match status" value="1"/>
</dbReference>
<dbReference type="InterPro" id="IPR020845">
    <property type="entry name" value="AMP-binding_CS"/>
</dbReference>
<feature type="region of interest" description="Disordered" evidence="4">
    <location>
        <begin position="921"/>
        <end position="945"/>
    </location>
</feature>
<evidence type="ECO:0000313" key="6">
    <source>
        <dbReference type="EMBL" id="SFH84047.1"/>
    </source>
</evidence>
<dbReference type="Gene3D" id="3.40.50.980">
    <property type="match status" value="2"/>
</dbReference>
<dbReference type="GO" id="GO:0031177">
    <property type="term" value="F:phosphopantetheine binding"/>
    <property type="evidence" value="ECO:0007669"/>
    <property type="project" value="InterPro"/>
</dbReference>
<dbReference type="Pfam" id="PF00668">
    <property type="entry name" value="Condensation"/>
    <property type="match status" value="2"/>
</dbReference>
<evidence type="ECO:0000313" key="7">
    <source>
        <dbReference type="Proteomes" id="UP000199377"/>
    </source>
</evidence>
<dbReference type="PROSITE" id="PS00012">
    <property type="entry name" value="PHOSPHOPANTETHEINE"/>
    <property type="match status" value="1"/>
</dbReference>
<protein>
    <submittedName>
        <fullName evidence="6">Amino acid adenylation domain-containing protein</fullName>
    </submittedName>
</protein>
<keyword evidence="7" id="KW-1185">Reference proteome</keyword>